<evidence type="ECO:0000313" key="4">
    <source>
        <dbReference type="Proteomes" id="UP001055093"/>
    </source>
</evidence>
<keyword evidence="1" id="KW-0472">Membrane</keyword>
<feature type="domain" description="Acyltransferase 3" evidence="2">
    <location>
        <begin position="24"/>
        <end position="361"/>
    </location>
</feature>
<keyword evidence="1" id="KW-1133">Transmembrane helix</keyword>
<sequence length="396" mass="42264">MVMPLSATLPAGRASEGSAEPLMGLDLLRFAAAGLVMAFHLACTAWLVPSSEAAELLGRPMAYPWLLPVSAIGWIGVPIFFVISGTVIAYSASRAGASAFLLNRFLRLMPGIWICATVTFMLALAFAPDAPMVLIERYLRTLVLFPVPRWIDGVYWTLGIEVAFYGLVAALLMLGRRDQIERVILAVGLVSAAAWCLAASPLWPGLDRLISTRIAKLTLITHGCDFAIGVLMWCGMRQGWTIPRLVGLTACLLGALLQIRYDAFTVATLLGVSPSVGAATAIFLGSLILCQVSGAVNAPLIARFPGLAPRLRRLGLATYPLYLLHTVVGVLTMRLMAGLGLSAPVCLAAGVTAAILIALLVSEHVEPPLRRRMRLALASAQEGAAQMVALRRRRSA</sequence>
<feature type="transmembrane region" description="Helical" evidence="1">
    <location>
        <begin position="245"/>
        <end position="261"/>
    </location>
</feature>
<evidence type="ECO:0000256" key="1">
    <source>
        <dbReference type="SAM" id="Phobius"/>
    </source>
</evidence>
<organism evidence="3 4">
    <name type="scientific">Methylorubrum suomiense</name>
    <dbReference type="NCBI Taxonomy" id="144191"/>
    <lineage>
        <taxon>Bacteria</taxon>
        <taxon>Pseudomonadati</taxon>
        <taxon>Pseudomonadota</taxon>
        <taxon>Alphaproteobacteria</taxon>
        <taxon>Hyphomicrobiales</taxon>
        <taxon>Methylobacteriaceae</taxon>
        <taxon>Methylorubrum</taxon>
    </lineage>
</organism>
<protein>
    <recommendedName>
        <fullName evidence="2">Acyltransferase 3 domain-containing protein</fullName>
    </recommendedName>
</protein>
<gene>
    <name evidence="3" type="ORF">BGCPKDLD_0125</name>
</gene>
<dbReference type="InterPro" id="IPR050879">
    <property type="entry name" value="Acyltransferase_3"/>
</dbReference>
<dbReference type="InterPro" id="IPR002656">
    <property type="entry name" value="Acyl_transf_3_dom"/>
</dbReference>
<evidence type="ECO:0000259" key="2">
    <source>
        <dbReference type="Pfam" id="PF01757"/>
    </source>
</evidence>
<keyword evidence="1" id="KW-0812">Transmembrane</keyword>
<feature type="transmembrane region" description="Helical" evidence="1">
    <location>
        <begin position="314"/>
        <end position="335"/>
    </location>
</feature>
<dbReference type="PANTHER" id="PTHR23028:SF53">
    <property type="entry name" value="ACYL_TRANSF_3 DOMAIN-CONTAINING PROTEIN"/>
    <property type="match status" value="1"/>
</dbReference>
<proteinExistence type="predicted"/>
<reference evidence="3" key="1">
    <citation type="journal article" date="2021" name="Front. Microbiol.">
        <title>Comprehensive Comparative Genomics and Phenotyping of Methylobacterium Species.</title>
        <authorList>
            <person name="Alessa O."/>
            <person name="Ogura Y."/>
            <person name="Fujitani Y."/>
            <person name="Takami H."/>
            <person name="Hayashi T."/>
            <person name="Sahin N."/>
            <person name="Tani A."/>
        </authorList>
    </citation>
    <scope>NUCLEOTIDE SEQUENCE</scope>
    <source>
        <strain evidence="3">DSM 14458</strain>
    </source>
</reference>
<dbReference type="Proteomes" id="UP001055093">
    <property type="component" value="Unassembled WGS sequence"/>
</dbReference>
<comment type="caution">
    <text evidence="3">The sequence shown here is derived from an EMBL/GenBank/DDBJ whole genome shotgun (WGS) entry which is preliminary data.</text>
</comment>
<feature type="transmembrane region" description="Helical" evidence="1">
    <location>
        <begin position="214"/>
        <end position="233"/>
    </location>
</feature>
<name>A0ABQ4UML8_9HYPH</name>
<keyword evidence="4" id="KW-1185">Reference proteome</keyword>
<accession>A0ABQ4UML8</accession>
<dbReference type="EMBL" id="BPRE01000001">
    <property type="protein sequence ID" value="GJE73561.1"/>
    <property type="molecule type" value="Genomic_DNA"/>
</dbReference>
<feature type="transmembrane region" description="Helical" evidence="1">
    <location>
        <begin position="68"/>
        <end position="90"/>
    </location>
</feature>
<evidence type="ECO:0000313" key="3">
    <source>
        <dbReference type="EMBL" id="GJE73561.1"/>
    </source>
</evidence>
<feature type="transmembrane region" description="Helical" evidence="1">
    <location>
        <begin position="154"/>
        <end position="174"/>
    </location>
</feature>
<feature type="transmembrane region" description="Helical" evidence="1">
    <location>
        <begin position="281"/>
        <end position="302"/>
    </location>
</feature>
<feature type="transmembrane region" description="Helical" evidence="1">
    <location>
        <begin position="111"/>
        <end position="134"/>
    </location>
</feature>
<feature type="transmembrane region" description="Helical" evidence="1">
    <location>
        <begin position="27"/>
        <end position="48"/>
    </location>
</feature>
<feature type="transmembrane region" description="Helical" evidence="1">
    <location>
        <begin position="183"/>
        <end position="202"/>
    </location>
</feature>
<reference evidence="3" key="2">
    <citation type="submission" date="2021-08" db="EMBL/GenBank/DDBJ databases">
        <authorList>
            <person name="Tani A."/>
            <person name="Ola A."/>
            <person name="Ogura Y."/>
            <person name="Katsura K."/>
            <person name="Hayashi T."/>
        </authorList>
    </citation>
    <scope>NUCLEOTIDE SEQUENCE</scope>
    <source>
        <strain evidence="3">DSM 14458</strain>
    </source>
</reference>
<feature type="transmembrane region" description="Helical" evidence="1">
    <location>
        <begin position="341"/>
        <end position="362"/>
    </location>
</feature>
<dbReference type="PANTHER" id="PTHR23028">
    <property type="entry name" value="ACETYLTRANSFERASE"/>
    <property type="match status" value="1"/>
</dbReference>
<dbReference type="Pfam" id="PF01757">
    <property type="entry name" value="Acyl_transf_3"/>
    <property type="match status" value="1"/>
</dbReference>